<reference evidence="2 3" key="1">
    <citation type="submission" date="2016-10" db="EMBL/GenBank/DDBJ databases">
        <authorList>
            <person name="de Groot N.N."/>
        </authorList>
    </citation>
    <scope>NUCLEOTIDE SEQUENCE [LARGE SCALE GENOMIC DNA]</scope>
    <source>
        <strain evidence="2 3">CGMCC 1.7659</strain>
    </source>
</reference>
<accession>A0A1I4VUI2</accession>
<gene>
    <name evidence="2" type="ORF">SAMN05216289_10347</name>
</gene>
<dbReference type="Proteomes" id="UP000198575">
    <property type="component" value="Unassembled WGS sequence"/>
</dbReference>
<proteinExistence type="predicted"/>
<dbReference type="AlphaFoldDB" id="A0A1I4VUI2"/>
<keyword evidence="1" id="KW-0732">Signal</keyword>
<organism evidence="2 3">
    <name type="scientific">Dokdonella immobilis</name>
    <dbReference type="NCBI Taxonomy" id="578942"/>
    <lineage>
        <taxon>Bacteria</taxon>
        <taxon>Pseudomonadati</taxon>
        <taxon>Pseudomonadota</taxon>
        <taxon>Gammaproteobacteria</taxon>
        <taxon>Lysobacterales</taxon>
        <taxon>Rhodanobacteraceae</taxon>
        <taxon>Dokdonella</taxon>
    </lineage>
</organism>
<dbReference type="STRING" id="578942.SAMN05216289_10347"/>
<dbReference type="EMBL" id="FOVF01000003">
    <property type="protein sequence ID" value="SFN04677.1"/>
    <property type="molecule type" value="Genomic_DNA"/>
</dbReference>
<evidence type="ECO:0008006" key="4">
    <source>
        <dbReference type="Google" id="ProtNLM"/>
    </source>
</evidence>
<dbReference type="OrthoDB" id="9808067at2"/>
<sequence length="498" mass="54818">MRKPLPLAMATALVAGTAAAETPDYSLTIYSSAQPGQISTDRLANYGASLPGYALVRDGRKMALPSGRGELRFTDVATRIDPTTVAFESLTDPAGTRVLEQNYQYDLVNRDKLLERYVGEKITVEQLRGTELERISGTLLSAAGGSLILQRDSGEVVSLSNFSNVLFPSLPGGLITRPTLVWLVDAKRAGTHDTRVSYQTQGMTWWTDYNIALRESGDKCTMDLSSWVTIVNQSGGSFPAAQLKLVAGEVNRAPAAAQPQVRMMKAAGAARLEEADQGFAESSLFEYHLYTLGRRSDLPDNSTKQLELFPTAVDIACRKQLVFTAAPRPWSYWAQPIADQGYGASSDGTVGAYLEFENKEANQLGVPLPAGRMRVNQASGDGSLEFIGEDVIKHTPRNETVRIKLGNAFDIVGERRQTAFTMDSAGKIIDESFEISVRNRKKSAATVVVREYLYRWSTWKITAKNHDYEKRDAQTIDFPLVIPADGEAKLTYSVRYTW</sequence>
<protein>
    <recommendedName>
        <fullName evidence="4">DUF4139 domain-containing protein</fullName>
    </recommendedName>
</protein>
<feature type="chain" id="PRO_5011745088" description="DUF4139 domain-containing protein" evidence="1">
    <location>
        <begin position="21"/>
        <end position="498"/>
    </location>
</feature>
<dbReference type="RefSeq" id="WP_092404733.1">
    <property type="nucleotide sequence ID" value="NZ_FOVF01000003.1"/>
</dbReference>
<feature type="signal peptide" evidence="1">
    <location>
        <begin position="1"/>
        <end position="20"/>
    </location>
</feature>
<evidence type="ECO:0000313" key="2">
    <source>
        <dbReference type="EMBL" id="SFN04677.1"/>
    </source>
</evidence>
<dbReference type="PANTHER" id="PTHR38075:SF1">
    <property type="entry name" value="DUF4139 DOMAIN-CONTAINING PROTEIN"/>
    <property type="match status" value="1"/>
</dbReference>
<name>A0A1I4VUI2_9GAMM</name>
<evidence type="ECO:0000313" key="3">
    <source>
        <dbReference type="Proteomes" id="UP000198575"/>
    </source>
</evidence>
<keyword evidence="3" id="KW-1185">Reference proteome</keyword>
<dbReference type="PANTHER" id="PTHR38075">
    <property type="entry name" value="DUF4139 DOMAIN-CONTAINING PROTEIN"/>
    <property type="match status" value="1"/>
</dbReference>
<evidence type="ECO:0000256" key="1">
    <source>
        <dbReference type="SAM" id="SignalP"/>
    </source>
</evidence>